<keyword evidence="3" id="KW-1185">Reference proteome</keyword>
<dbReference type="Proteomes" id="UP000261520">
    <property type="component" value="Unplaced"/>
</dbReference>
<name>A0A3B4B0G2_9GOBI</name>
<evidence type="ECO:0000313" key="2">
    <source>
        <dbReference type="Ensembl" id="ENSPMGP00000022858.1"/>
    </source>
</evidence>
<reference evidence="2" key="1">
    <citation type="submission" date="2025-08" db="UniProtKB">
        <authorList>
            <consortium name="Ensembl"/>
        </authorList>
    </citation>
    <scope>IDENTIFICATION</scope>
</reference>
<keyword evidence="1" id="KW-0472">Membrane</keyword>
<feature type="transmembrane region" description="Helical" evidence="1">
    <location>
        <begin position="20"/>
        <end position="48"/>
    </location>
</feature>
<dbReference type="Ensembl" id="ENSPMGT00000024349.1">
    <property type="protein sequence ID" value="ENSPMGP00000022858.1"/>
    <property type="gene ID" value="ENSPMGG00000018500.1"/>
</dbReference>
<evidence type="ECO:0000256" key="1">
    <source>
        <dbReference type="SAM" id="Phobius"/>
    </source>
</evidence>
<accession>A0A3B4B0G2</accession>
<reference evidence="2" key="2">
    <citation type="submission" date="2025-09" db="UniProtKB">
        <authorList>
            <consortium name="Ensembl"/>
        </authorList>
    </citation>
    <scope>IDENTIFICATION</scope>
</reference>
<protein>
    <submittedName>
        <fullName evidence="2">Uncharacterized protein</fullName>
    </submittedName>
</protein>
<organism evidence="2 3">
    <name type="scientific">Periophthalmus magnuspinnatus</name>
    <dbReference type="NCBI Taxonomy" id="409849"/>
    <lineage>
        <taxon>Eukaryota</taxon>
        <taxon>Metazoa</taxon>
        <taxon>Chordata</taxon>
        <taxon>Craniata</taxon>
        <taxon>Vertebrata</taxon>
        <taxon>Euteleostomi</taxon>
        <taxon>Actinopterygii</taxon>
        <taxon>Neopterygii</taxon>
        <taxon>Teleostei</taxon>
        <taxon>Neoteleostei</taxon>
        <taxon>Acanthomorphata</taxon>
        <taxon>Gobiaria</taxon>
        <taxon>Gobiiformes</taxon>
        <taxon>Gobioidei</taxon>
        <taxon>Gobiidae</taxon>
        <taxon>Oxudercinae</taxon>
        <taxon>Periophthalmus</taxon>
    </lineage>
</organism>
<dbReference type="AlphaFoldDB" id="A0A3B4B0G2"/>
<sequence>MCEGAGQRLTRRDSSRFSGVVGFVLSVLSAAVVLAVLGCVCGLLYPILKGKKKIKISCPVGFWSVLVISLLVASLCSASSWILMHLDSAHSRTRPHISPHDRVRLDYGMAALNGVMAMVTVIWGLS</sequence>
<feature type="transmembrane region" description="Helical" evidence="1">
    <location>
        <begin position="105"/>
        <end position="125"/>
    </location>
</feature>
<dbReference type="STRING" id="409849.ENSPMGP00000022858"/>
<feature type="transmembrane region" description="Helical" evidence="1">
    <location>
        <begin position="60"/>
        <end position="84"/>
    </location>
</feature>
<proteinExistence type="predicted"/>
<keyword evidence="1" id="KW-1133">Transmembrane helix</keyword>
<keyword evidence="1" id="KW-0812">Transmembrane</keyword>
<evidence type="ECO:0000313" key="3">
    <source>
        <dbReference type="Proteomes" id="UP000261520"/>
    </source>
</evidence>